<feature type="domain" description="Cobalamin biosynthesis precorrin-8X methylmutase CobH/CbiC" evidence="5">
    <location>
        <begin position="29"/>
        <end position="214"/>
    </location>
</feature>
<proteinExistence type="inferred from homology"/>
<dbReference type="GO" id="GO:0009236">
    <property type="term" value="P:cobalamin biosynthetic process"/>
    <property type="evidence" value="ECO:0007669"/>
    <property type="project" value="UniProtKB-KW"/>
</dbReference>
<dbReference type="PANTHER" id="PTHR43588:SF1">
    <property type="entry name" value="COBALT-PRECORRIN-8 METHYLMUTASE"/>
    <property type="match status" value="1"/>
</dbReference>
<dbReference type="SUPFAM" id="SSF63965">
    <property type="entry name" value="Precorrin-8X methylmutase CbiC/CobH"/>
    <property type="match status" value="1"/>
</dbReference>
<dbReference type="PANTHER" id="PTHR43588">
    <property type="entry name" value="COBALT-PRECORRIN-8 METHYLMUTASE"/>
    <property type="match status" value="1"/>
</dbReference>
<evidence type="ECO:0000256" key="3">
    <source>
        <dbReference type="ARBA" id="ARBA00022573"/>
    </source>
</evidence>
<protein>
    <recommendedName>
        <fullName evidence="5">Cobalamin biosynthesis precorrin-8X methylmutase CobH/CbiC domain-containing protein</fullName>
    </recommendedName>
</protein>
<evidence type="ECO:0000313" key="6">
    <source>
        <dbReference type="EMBL" id="MDV0444387.1"/>
    </source>
</evidence>
<dbReference type="GO" id="GO:0016993">
    <property type="term" value="F:precorrin-8X methylmutase activity"/>
    <property type="evidence" value="ECO:0007669"/>
    <property type="project" value="InterPro"/>
</dbReference>
<dbReference type="Proteomes" id="UP001283212">
    <property type="component" value="Unassembled WGS sequence"/>
</dbReference>
<comment type="similarity">
    <text evidence="2">Belongs to the CobH/CbiC family.</text>
</comment>
<keyword evidence="3" id="KW-0169">Cobalamin biosynthesis</keyword>
<keyword evidence="7" id="KW-1185">Reference proteome</keyword>
<evidence type="ECO:0000313" key="7">
    <source>
        <dbReference type="Proteomes" id="UP001283212"/>
    </source>
</evidence>
<evidence type="ECO:0000259" key="5">
    <source>
        <dbReference type="Pfam" id="PF02570"/>
    </source>
</evidence>
<keyword evidence="4" id="KW-0413">Isomerase</keyword>
<dbReference type="AlphaFoldDB" id="A0AAE4MI92"/>
<comment type="caution">
    <text evidence="6">The sequence shown here is derived from an EMBL/GenBank/DDBJ whole genome shotgun (WGS) entry which is preliminary data.</text>
</comment>
<evidence type="ECO:0000256" key="1">
    <source>
        <dbReference type="ARBA" id="ARBA00004953"/>
    </source>
</evidence>
<sequence>MSKELLHPAVTTESTYTDIGADTPEGFSISSRSRSLAREMVGNATPEDRIRQRCSIAVGDWAMADLLRFENDPITAGLAAIKSGAPIFTDIRMVLTGIQKRGHSCSVECALDYGADISERLGITRSSAGFVALKERLAGSIVVIGNAPSALLTVCSFVDEGICPALIVGTPVGFVNAAESKEILRTKNVPSVSNVGTRGGTPIAVASLNEIITMFAEQQK</sequence>
<evidence type="ECO:0000256" key="2">
    <source>
        <dbReference type="ARBA" id="ARBA00009774"/>
    </source>
</evidence>
<evidence type="ECO:0000256" key="4">
    <source>
        <dbReference type="ARBA" id="ARBA00023235"/>
    </source>
</evidence>
<accession>A0AAE4MI92</accession>
<gene>
    <name evidence="6" type="ORF">McpCs1_17960</name>
</gene>
<dbReference type="InterPro" id="IPR003722">
    <property type="entry name" value="Cbl_synth_CobH/CbiC"/>
</dbReference>
<reference evidence="6 7" key="1">
    <citation type="submission" date="2023-06" db="EMBL/GenBank/DDBJ databases">
        <title>Genome sequence of Methancorpusculaceae sp. Cs1.</title>
        <authorList>
            <person name="Protasov E."/>
            <person name="Platt K."/>
            <person name="Poehlein A."/>
            <person name="Daniel R."/>
            <person name="Brune A."/>
        </authorList>
    </citation>
    <scope>NUCLEOTIDE SEQUENCE [LARGE SCALE GENOMIC DNA]</scope>
    <source>
        <strain evidence="6 7">Cs1</strain>
    </source>
</reference>
<comment type="pathway">
    <text evidence="1">Cofactor biosynthesis; adenosylcobalamin biosynthesis.</text>
</comment>
<dbReference type="EMBL" id="JAWDKB010000008">
    <property type="protein sequence ID" value="MDV0444387.1"/>
    <property type="molecule type" value="Genomic_DNA"/>
</dbReference>
<name>A0AAE4MI92_9EURY</name>
<dbReference type="RefSeq" id="WP_338096885.1">
    <property type="nucleotide sequence ID" value="NZ_JAWDKB010000008.1"/>
</dbReference>
<dbReference type="InterPro" id="IPR036588">
    <property type="entry name" value="CobH/CbiC_sf"/>
</dbReference>
<organism evidence="6 7">
    <name type="scientific">Methanorbis rubei</name>
    <dbReference type="NCBI Taxonomy" id="3028300"/>
    <lineage>
        <taxon>Archaea</taxon>
        <taxon>Methanobacteriati</taxon>
        <taxon>Methanobacteriota</taxon>
        <taxon>Stenosarchaea group</taxon>
        <taxon>Methanomicrobia</taxon>
        <taxon>Methanomicrobiales</taxon>
        <taxon>Methanocorpusculaceae</taxon>
        <taxon>Methanorbis</taxon>
    </lineage>
</organism>
<dbReference type="Gene3D" id="3.40.50.10230">
    <property type="entry name" value="Cobalamin biosynthesis CobH/CbiC, precorrin-8X methylmutase"/>
    <property type="match status" value="1"/>
</dbReference>
<dbReference type="Pfam" id="PF02570">
    <property type="entry name" value="CbiC"/>
    <property type="match status" value="1"/>
</dbReference>